<dbReference type="PANTHER" id="PTHR43855:SF1">
    <property type="entry name" value="THIOSULFATE SULFURTRANSFERASE"/>
    <property type="match status" value="1"/>
</dbReference>
<accession>A0ABT5RSJ6</accession>
<dbReference type="InterPro" id="IPR001307">
    <property type="entry name" value="Thiosulphate_STrfase_CS"/>
</dbReference>
<dbReference type="PROSITE" id="PS00380">
    <property type="entry name" value="RHODANESE_1"/>
    <property type="match status" value="1"/>
</dbReference>
<evidence type="ECO:0000313" key="4">
    <source>
        <dbReference type="Proteomes" id="UP001148932"/>
    </source>
</evidence>
<evidence type="ECO:0000313" key="3">
    <source>
        <dbReference type="EMBL" id="MDD2176667.1"/>
    </source>
</evidence>
<keyword evidence="1" id="KW-0677">Repeat</keyword>
<dbReference type="InterPro" id="IPR036873">
    <property type="entry name" value="Rhodanese-like_dom_sf"/>
</dbReference>
<dbReference type="EMBL" id="JAPCKI010000002">
    <property type="protein sequence ID" value="MDD2176667.1"/>
    <property type="molecule type" value="Genomic_DNA"/>
</dbReference>
<dbReference type="SUPFAM" id="SSF52821">
    <property type="entry name" value="Rhodanese/Cell cycle control phosphatase"/>
    <property type="match status" value="2"/>
</dbReference>
<protein>
    <submittedName>
        <fullName evidence="3">Sulfurtransferase</fullName>
    </submittedName>
</protein>
<dbReference type="Proteomes" id="UP001148932">
    <property type="component" value="Unassembled WGS sequence"/>
</dbReference>
<dbReference type="PANTHER" id="PTHR43855">
    <property type="entry name" value="THIOSULFATE SULFURTRANSFERASE"/>
    <property type="match status" value="1"/>
</dbReference>
<dbReference type="RefSeq" id="WP_274107489.1">
    <property type="nucleotide sequence ID" value="NZ_JAPCKI010000002.1"/>
</dbReference>
<gene>
    <name evidence="3" type="ORF">OIN59_04425</name>
</gene>
<evidence type="ECO:0000256" key="1">
    <source>
        <dbReference type="ARBA" id="ARBA00022737"/>
    </source>
</evidence>
<dbReference type="PROSITE" id="PS50206">
    <property type="entry name" value="RHODANESE_3"/>
    <property type="match status" value="2"/>
</dbReference>
<name>A0ABT5RSJ6_9BURK</name>
<evidence type="ECO:0000259" key="2">
    <source>
        <dbReference type="PROSITE" id="PS50206"/>
    </source>
</evidence>
<dbReference type="InterPro" id="IPR051126">
    <property type="entry name" value="Thiosulfate_sulfurtransferase"/>
</dbReference>
<dbReference type="CDD" id="cd01449">
    <property type="entry name" value="TST_Repeat_2"/>
    <property type="match status" value="1"/>
</dbReference>
<sequence length="306" mass="33159">MSTVTASASDAVLISPTQLQALQALQAAEPVVLIDTRDADTYALGHIPGAVNLRETFTYLATSTPQGLQELKDTFAAHLGAIGLSGAETAVFYEDALNSGYGQSCRGYYLLTWLGYPRVKVLNGGYSAWKAAELPISTEAVVPTPAIFPTQLTTTDVMLTKEDVIEALGTDTVLLDVRDVDEWIGDSSSPYGKDFAPRKGRLPGAKWLEWYRFMKPSPQGPVFKSPDEVRAECATAGISPADTVYLYCFKGARASNTFLALKQAGFADVRMYFGSWNEWSRDDKLPIESGLPLVKFPKKPALALAA</sequence>
<dbReference type="Gene3D" id="3.40.250.10">
    <property type="entry name" value="Rhodanese-like domain"/>
    <property type="match status" value="2"/>
</dbReference>
<feature type="domain" description="Rhodanese" evidence="2">
    <location>
        <begin position="168"/>
        <end position="288"/>
    </location>
</feature>
<dbReference type="Pfam" id="PF00581">
    <property type="entry name" value="Rhodanese"/>
    <property type="match status" value="2"/>
</dbReference>
<proteinExistence type="predicted"/>
<dbReference type="InterPro" id="IPR001763">
    <property type="entry name" value="Rhodanese-like_dom"/>
</dbReference>
<reference evidence="3" key="1">
    <citation type="submission" date="2022-10" db="EMBL/GenBank/DDBJ databases">
        <title>Description of microaerobic benzene degrading bacteria.</title>
        <authorList>
            <person name="Bedics A."/>
            <person name="Tancsics A."/>
            <person name="Banerjee S."/>
        </authorList>
    </citation>
    <scope>NUCLEOTIDE SEQUENCE</scope>
    <source>
        <strain evidence="3">D2M1</strain>
    </source>
</reference>
<comment type="caution">
    <text evidence="3">The sequence shown here is derived from an EMBL/GenBank/DDBJ whole genome shotgun (WGS) entry which is preliminary data.</text>
</comment>
<keyword evidence="4" id="KW-1185">Reference proteome</keyword>
<organism evidence="3 4">
    <name type="scientific">Acidovorax benzenivorans</name>
    <dbReference type="NCBI Taxonomy" id="2987520"/>
    <lineage>
        <taxon>Bacteria</taxon>
        <taxon>Pseudomonadati</taxon>
        <taxon>Pseudomonadota</taxon>
        <taxon>Betaproteobacteria</taxon>
        <taxon>Burkholderiales</taxon>
        <taxon>Comamonadaceae</taxon>
        <taxon>Acidovorax</taxon>
    </lineage>
</organism>
<feature type="domain" description="Rhodanese" evidence="2">
    <location>
        <begin position="27"/>
        <end position="138"/>
    </location>
</feature>
<dbReference type="SMART" id="SM00450">
    <property type="entry name" value="RHOD"/>
    <property type="match status" value="2"/>
</dbReference>